<evidence type="ECO:0000313" key="3">
    <source>
        <dbReference type="Proteomes" id="UP001589834"/>
    </source>
</evidence>
<gene>
    <name evidence="2" type="ORF">ACFFGG_04550</name>
</gene>
<evidence type="ECO:0000313" key="2">
    <source>
        <dbReference type="EMBL" id="MFC0591820.1"/>
    </source>
</evidence>
<reference evidence="2 3" key="1">
    <citation type="submission" date="2024-09" db="EMBL/GenBank/DDBJ databases">
        <authorList>
            <person name="Sun Q."/>
            <person name="Mori K."/>
        </authorList>
    </citation>
    <scope>NUCLEOTIDE SEQUENCE [LARGE SCALE GENOMIC DNA]</scope>
    <source>
        <strain evidence="2 3">NCAIM B.02336</strain>
    </source>
</reference>
<dbReference type="Proteomes" id="UP001589834">
    <property type="component" value="Unassembled WGS sequence"/>
</dbReference>
<feature type="chain" id="PRO_5046712368" description="DUF4399 domain-containing protein" evidence="1">
    <location>
        <begin position="27"/>
        <end position="117"/>
    </location>
</feature>
<evidence type="ECO:0008006" key="4">
    <source>
        <dbReference type="Google" id="ProtNLM"/>
    </source>
</evidence>
<name>A0ABV6PPT3_9BURK</name>
<sequence length="117" mass="12303">MRRLPAFTLLLALMSGAAWLAPAALAAEGSITIDSPKDGAKLDAMNQNKLVYAVVPGPGGDHVHVYVDGKETGILRQLKGSYTLETLAAGTHEICIKVANKAHVPIGLQRCVTVSVE</sequence>
<proteinExistence type="predicted"/>
<dbReference type="EMBL" id="JBHLTN010000007">
    <property type="protein sequence ID" value="MFC0591820.1"/>
    <property type="molecule type" value="Genomic_DNA"/>
</dbReference>
<organism evidence="2 3">
    <name type="scientific">Ottowia pentelensis</name>
    <dbReference type="NCBI Taxonomy" id="511108"/>
    <lineage>
        <taxon>Bacteria</taxon>
        <taxon>Pseudomonadati</taxon>
        <taxon>Pseudomonadota</taxon>
        <taxon>Betaproteobacteria</taxon>
        <taxon>Burkholderiales</taxon>
        <taxon>Comamonadaceae</taxon>
        <taxon>Ottowia</taxon>
    </lineage>
</organism>
<feature type="signal peptide" evidence="1">
    <location>
        <begin position="1"/>
        <end position="26"/>
    </location>
</feature>
<comment type="caution">
    <text evidence="2">The sequence shown here is derived from an EMBL/GenBank/DDBJ whole genome shotgun (WGS) entry which is preliminary data.</text>
</comment>
<accession>A0ABV6PPT3</accession>
<keyword evidence="1" id="KW-0732">Signal</keyword>
<keyword evidence="3" id="KW-1185">Reference proteome</keyword>
<dbReference type="RefSeq" id="WP_377480328.1">
    <property type="nucleotide sequence ID" value="NZ_JBHLTN010000007.1"/>
</dbReference>
<evidence type="ECO:0000256" key="1">
    <source>
        <dbReference type="SAM" id="SignalP"/>
    </source>
</evidence>
<protein>
    <recommendedName>
        <fullName evidence="4">DUF4399 domain-containing protein</fullName>
    </recommendedName>
</protein>